<sequence length="68" mass="7713">MPPSGSTEKQRRRLKKIAKAFDNQKMHQDIFSSSNTACLWPLRELLSGSNKESLGQLEENVSPTGYQF</sequence>
<organism evidence="1 2">
    <name type="scientific">Taenia crassiceps</name>
    <dbReference type="NCBI Taxonomy" id="6207"/>
    <lineage>
        <taxon>Eukaryota</taxon>
        <taxon>Metazoa</taxon>
        <taxon>Spiralia</taxon>
        <taxon>Lophotrochozoa</taxon>
        <taxon>Platyhelminthes</taxon>
        <taxon>Cestoda</taxon>
        <taxon>Eucestoda</taxon>
        <taxon>Cyclophyllidea</taxon>
        <taxon>Taeniidae</taxon>
        <taxon>Taenia</taxon>
    </lineage>
</organism>
<protein>
    <submittedName>
        <fullName evidence="1">Uncharacterized protein</fullName>
    </submittedName>
</protein>
<dbReference type="EMBL" id="JAKROA010000006">
    <property type="protein sequence ID" value="KAL5106368.1"/>
    <property type="molecule type" value="Genomic_DNA"/>
</dbReference>
<keyword evidence="2" id="KW-1185">Reference proteome</keyword>
<name>A0ABR4Q9H1_9CEST</name>
<evidence type="ECO:0000313" key="2">
    <source>
        <dbReference type="Proteomes" id="UP001651158"/>
    </source>
</evidence>
<reference evidence="1 2" key="1">
    <citation type="journal article" date="2022" name="Front. Cell. Infect. Microbiol.">
        <title>The Genomes of Two Strains of Taenia crassiceps the Animal Model for the Study of Human Cysticercosis.</title>
        <authorList>
            <person name="Bobes R.J."/>
            <person name="Estrada K."/>
            <person name="Rios-Valencia D.G."/>
            <person name="Calderon-Gallegos A."/>
            <person name="de la Torre P."/>
            <person name="Carrero J.C."/>
            <person name="Sanchez-Flores A."/>
            <person name="Laclette J.P."/>
        </authorList>
    </citation>
    <scope>NUCLEOTIDE SEQUENCE [LARGE SCALE GENOMIC DNA]</scope>
    <source>
        <strain evidence="1">WFUcys</strain>
    </source>
</reference>
<gene>
    <name evidence="1" type="ORF">TcWFU_008200</name>
</gene>
<comment type="caution">
    <text evidence="1">The sequence shown here is derived from an EMBL/GenBank/DDBJ whole genome shotgun (WGS) entry which is preliminary data.</text>
</comment>
<dbReference type="Proteomes" id="UP001651158">
    <property type="component" value="Unassembled WGS sequence"/>
</dbReference>
<evidence type="ECO:0000313" key="1">
    <source>
        <dbReference type="EMBL" id="KAL5106368.1"/>
    </source>
</evidence>
<accession>A0ABR4Q9H1</accession>
<proteinExistence type="predicted"/>